<gene>
    <name evidence="1" type="ORF">LCGC14_1390270</name>
</gene>
<proteinExistence type="predicted"/>
<name>A0A0F9K066_9ZZZZ</name>
<dbReference type="EMBL" id="LAZR01008976">
    <property type="protein sequence ID" value="KKM75439.1"/>
    <property type="molecule type" value="Genomic_DNA"/>
</dbReference>
<comment type="caution">
    <text evidence="1">The sequence shown here is derived from an EMBL/GenBank/DDBJ whole genome shotgun (WGS) entry which is preliminary data.</text>
</comment>
<reference evidence="1" key="1">
    <citation type="journal article" date="2015" name="Nature">
        <title>Complex archaea that bridge the gap between prokaryotes and eukaryotes.</title>
        <authorList>
            <person name="Spang A."/>
            <person name="Saw J.H."/>
            <person name="Jorgensen S.L."/>
            <person name="Zaremba-Niedzwiedzka K."/>
            <person name="Martijn J."/>
            <person name="Lind A.E."/>
            <person name="van Eijk R."/>
            <person name="Schleper C."/>
            <person name="Guy L."/>
            <person name="Ettema T.J."/>
        </authorList>
    </citation>
    <scope>NUCLEOTIDE SEQUENCE</scope>
</reference>
<protein>
    <recommendedName>
        <fullName evidence="2">Ribbon-helix-helix protein CopG domain-containing protein</fullName>
    </recommendedName>
</protein>
<evidence type="ECO:0008006" key="2">
    <source>
        <dbReference type="Google" id="ProtNLM"/>
    </source>
</evidence>
<dbReference type="AlphaFoldDB" id="A0A0F9K066"/>
<sequence>MGKIITIYITDTQEKLIQKIMKDVGFSRSELIRSMINMYLIDLVEKYSILKKEILTLQLSEIYGLSMKDINNFTKK</sequence>
<organism evidence="1">
    <name type="scientific">marine sediment metagenome</name>
    <dbReference type="NCBI Taxonomy" id="412755"/>
    <lineage>
        <taxon>unclassified sequences</taxon>
        <taxon>metagenomes</taxon>
        <taxon>ecological metagenomes</taxon>
    </lineage>
</organism>
<evidence type="ECO:0000313" key="1">
    <source>
        <dbReference type="EMBL" id="KKM75439.1"/>
    </source>
</evidence>
<accession>A0A0F9K066</accession>